<keyword evidence="4" id="KW-0325">Glycoprotein</keyword>
<dbReference type="Pfam" id="PF00094">
    <property type="entry name" value="VWD"/>
    <property type="match status" value="1"/>
</dbReference>
<organism evidence="8 9">
    <name type="scientific">Homarus americanus</name>
    <name type="common">American lobster</name>
    <dbReference type="NCBI Taxonomy" id="6706"/>
    <lineage>
        <taxon>Eukaryota</taxon>
        <taxon>Metazoa</taxon>
        <taxon>Ecdysozoa</taxon>
        <taxon>Arthropoda</taxon>
        <taxon>Crustacea</taxon>
        <taxon>Multicrustacea</taxon>
        <taxon>Malacostraca</taxon>
        <taxon>Eumalacostraca</taxon>
        <taxon>Eucarida</taxon>
        <taxon>Decapoda</taxon>
        <taxon>Pleocyemata</taxon>
        <taxon>Astacidea</taxon>
        <taxon>Nephropoidea</taxon>
        <taxon>Nephropidae</taxon>
        <taxon>Homarus</taxon>
    </lineage>
</organism>
<feature type="domain" description="VWFD" evidence="7">
    <location>
        <begin position="1371"/>
        <end position="1537"/>
    </location>
</feature>
<dbReference type="SMART" id="SM00216">
    <property type="entry name" value="VWD"/>
    <property type="match status" value="1"/>
</dbReference>
<keyword evidence="1" id="KW-0732">Signal</keyword>
<dbReference type="PROSITE" id="PS51211">
    <property type="entry name" value="VITELLOGENIN"/>
    <property type="match status" value="1"/>
</dbReference>
<dbReference type="InterPro" id="IPR011030">
    <property type="entry name" value="Lipovitellin_superhlx_dom"/>
</dbReference>
<name>A0A8J5JD80_HOMAM</name>
<evidence type="ECO:0000259" key="6">
    <source>
        <dbReference type="PROSITE" id="PS51211"/>
    </source>
</evidence>
<dbReference type="InterPro" id="IPR015819">
    <property type="entry name" value="Lipid_transp_b-sht_shell"/>
</dbReference>
<accession>A0A8J5JD80</accession>
<keyword evidence="9" id="KW-1185">Reference proteome</keyword>
<dbReference type="SMART" id="SM01169">
    <property type="entry name" value="DUF1943"/>
    <property type="match status" value="1"/>
</dbReference>
<dbReference type="GO" id="GO:0045735">
    <property type="term" value="F:nutrient reservoir activity"/>
    <property type="evidence" value="ECO:0007669"/>
    <property type="project" value="UniProtKB-KW"/>
</dbReference>
<dbReference type="Gene3D" id="2.30.230.10">
    <property type="entry name" value="Lipovitellin, beta-sheet shell regions, chain A"/>
    <property type="match status" value="1"/>
</dbReference>
<dbReference type="InterPro" id="IPR015816">
    <property type="entry name" value="Vitellinogen_b-sht_N"/>
</dbReference>
<evidence type="ECO:0000256" key="3">
    <source>
        <dbReference type="ARBA" id="ARBA00023157"/>
    </source>
</evidence>
<keyword evidence="3" id="KW-1015">Disulfide bond</keyword>
<evidence type="ECO:0000256" key="2">
    <source>
        <dbReference type="ARBA" id="ARBA00022761"/>
    </source>
</evidence>
<evidence type="ECO:0000256" key="1">
    <source>
        <dbReference type="ARBA" id="ARBA00022729"/>
    </source>
</evidence>
<dbReference type="PROSITE" id="PS51233">
    <property type="entry name" value="VWFD"/>
    <property type="match status" value="1"/>
</dbReference>
<evidence type="ECO:0000313" key="8">
    <source>
        <dbReference type="EMBL" id="KAG7156252.1"/>
    </source>
</evidence>
<dbReference type="SUPFAM" id="SSF56968">
    <property type="entry name" value="Lipovitellin-phosvitin complex, beta-sheet shell regions"/>
    <property type="match status" value="2"/>
</dbReference>
<dbReference type="Gene3D" id="1.25.10.20">
    <property type="entry name" value="Vitellinogen, superhelical"/>
    <property type="match status" value="1"/>
</dbReference>
<protein>
    <submittedName>
        <fullName evidence="8">Hemolymph clottable protein-like 2</fullName>
    </submittedName>
</protein>
<dbReference type="InterPro" id="IPR001747">
    <property type="entry name" value="Vitellogenin_N"/>
</dbReference>
<comment type="caution">
    <text evidence="8">The sequence shown here is derived from an EMBL/GenBank/DDBJ whole genome shotgun (WGS) entry which is preliminary data.</text>
</comment>
<dbReference type="SMART" id="SM00638">
    <property type="entry name" value="LPD_N"/>
    <property type="match status" value="1"/>
</dbReference>
<gene>
    <name evidence="8" type="primary">Clot-L2</name>
    <name evidence="8" type="ORF">Hamer_G005969</name>
</gene>
<sequence>MDQYSGAGIKADVTVQVTSERKTFFQFSNIQVGEFHDKLECDTRSPLPIQYHPLEQGKDLLEMPFEVSFTQPEGTEFLNAPEEPVWITNIRKSVVNIFRIPPVMITYGKGQQAFKKPTFFENELGMAGRCRNWYSLICIPQEQTVMEEHQREAVIEQDIQRHYMTGGISAAKKSVSKGSKKGAKSSKRIGRYRNLHPIHETLWSLTRTIDYDSCDKEELVAMKFHGNSKTDSSIRRTSIGTYLVRGDQPGARIERAVIEGSVSVFTSDKQHEHFDTFTNQTLELRGVRTIETEMNVEYQSHSHYFQYEVHHRLTDLRERGDETHPNLEQAVTGVPITSQLITEIKEMIVSGLKTVASRMSTTPHSTQPLVRELSILVEAVATLTRQEIDSVYSMITQDELYDKKTRIFYEILMTAGTEPTINYLIEAMDDQTIRQDFYSVFITFFEKIQTTMKSSFSIPKLMEVVNKLTWDNEERYIKSIALLNFAKLAHQVCLSPDKWHSFGDDSCVPDHSCSPDLILNDFLPILVQGLQDTDSPTWKRLVYLQALANLGTPQIIDVLKHIILGDTESHLALRMNACFSLSSTNLPETAHSTVFDLLMPVFENIGENYEVRNIAFLTMVMWQPSVNWWERMAVSTWHEPSSQVANFISTTITSLANGKHPLSMSASRVVHLAKPPTTLSLTHSSMTYLSEYLHNCETNSRISFGWLANTQGFFPNKILFYLQMNTFFGFTSEYKATLDQQNLDEVWRKFYNYFYIEKHHAGQYRGGAFQIVQQLYIELKEQLGVETSLPSSDINLWFRIGEAFYSAENQENDGNFPLDISFIKEALPILSNLPHIQRSVDYTEVLPTDLGLPFFVQYTQQSAYWFNWKVTDMEADMRIKKFKGDLSLLLDTIQGKTLLPWSQMNFAVGAGLHNMLSVTVPIVLSGILDMRKQEIQLTVEPLNNNKVQLVDSHNYPYTVLAGPFPTTVYTQQHQYMTIKNTDPEVFSRRTQALPSVVGLSVESSWSADFEFPINFASIHRRDFDLFTPAYKLWEYSLELNPETSSTRTITTTFGYVTMQRAERLMEQVDEGEFGQESQGSDYSQMSQDYQDYQESEQVENIDNRERIARIQQQVMPGGYVQSISVGVALQGSISRSYESVLTWNTSPITSPQSSTKIQLSLLQHTPLGVLEESHATCVNLRVVKLFFLPMATTEEVLSANFHTTVDAEVYDGVNCDDQPVLKIQGVLDVSEKKLEHIREKLSHQDCNRESENLLPIDIITSPLYDHANIKAYWNENFPNTLMNLTYFVDDIIRGVLFPYVSLDHTARNPENQIEIDATKTLDTNRWTVRTTKAEEVSIIKDLKPPALIEEFGGPARLADTFDYSVIRGRTPSVCVIEDTQVRTLDGTVFSHQPDACWTTASIFHADPEDPEAMEGALMVRHTDQWEVRIVWPWRGLQLDLTKTQLLVNQRPYEERDKTYEFIRLSDAGLLLFADGCFIKVSDKVEILDPQVLRGKIEGLCGKMDGEKSNDLVGPKGCIYTNLTLFALSWTTPSQDCDVFALQSKKDEVELFQKTCSRESYIPTGVSHADVVYDCTEWLYQEKIFGNYKCKSMVPTPFCKPECEATENITKPIAYDCVWSEERVLQLGSTDKACYPHTYVTNYPASCVPH</sequence>
<dbReference type="InterPro" id="IPR001846">
    <property type="entry name" value="VWF_type-D"/>
</dbReference>
<dbReference type="InterPro" id="IPR050733">
    <property type="entry name" value="Vitellogenin/Apolipophorin"/>
</dbReference>
<dbReference type="InterPro" id="IPR015255">
    <property type="entry name" value="Vitellinogen_open_b-sht"/>
</dbReference>
<dbReference type="Proteomes" id="UP000747542">
    <property type="component" value="Unassembled WGS sequence"/>
</dbReference>
<proteinExistence type="predicted"/>
<dbReference type="PANTHER" id="PTHR23345">
    <property type="entry name" value="VITELLOGENIN-RELATED"/>
    <property type="match status" value="1"/>
</dbReference>
<dbReference type="Pfam" id="PF01347">
    <property type="entry name" value="Vitellogenin_N"/>
    <property type="match status" value="1"/>
</dbReference>
<feature type="domain" description="Vitellogenin" evidence="6">
    <location>
        <begin position="1"/>
        <end position="724"/>
    </location>
</feature>
<evidence type="ECO:0000259" key="7">
    <source>
        <dbReference type="PROSITE" id="PS51233"/>
    </source>
</evidence>
<dbReference type="GO" id="GO:0005319">
    <property type="term" value="F:lipid transporter activity"/>
    <property type="evidence" value="ECO:0007669"/>
    <property type="project" value="InterPro"/>
</dbReference>
<keyword evidence="2" id="KW-0758">Storage protein</keyword>
<evidence type="ECO:0000313" key="9">
    <source>
        <dbReference type="Proteomes" id="UP000747542"/>
    </source>
</evidence>
<dbReference type="SUPFAM" id="SSF48431">
    <property type="entry name" value="Lipovitellin-phosvitin complex, superhelical domain"/>
    <property type="match status" value="1"/>
</dbReference>
<evidence type="ECO:0000256" key="4">
    <source>
        <dbReference type="ARBA" id="ARBA00023180"/>
    </source>
</evidence>
<reference evidence="8" key="1">
    <citation type="journal article" date="2021" name="Sci. Adv.">
        <title>The American lobster genome reveals insights on longevity, neural, and immune adaptations.</title>
        <authorList>
            <person name="Polinski J.M."/>
            <person name="Zimin A.V."/>
            <person name="Clark K.F."/>
            <person name="Kohn A.B."/>
            <person name="Sadowski N."/>
            <person name="Timp W."/>
            <person name="Ptitsyn A."/>
            <person name="Khanna P."/>
            <person name="Romanova D.Y."/>
            <person name="Williams P."/>
            <person name="Greenwood S.J."/>
            <person name="Moroz L.L."/>
            <person name="Walt D.R."/>
            <person name="Bodnar A.G."/>
        </authorList>
    </citation>
    <scope>NUCLEOTIDE SEQUENCE</scope>
    <source>
        <strain evidence="8">GMGI-L3</strain>
    </source>
</reference>
<comment type="caution">
    <text evidence="5">Lacks conserved residue(s) required for the propagation of feature annotation.</text>
</comment>
<dbReference type="EMBL" id="JAHLQT010039184">
    <property type="protein sequence ID" value="KAG7156252.1"/>
    <property type="molecule type" value="Genomic_DNA"/>
</dbReference>
<dbReference type="PANTHER" id="PTHR23345:SF15">
    <property type="entry name" value="VITELLOGENIN 1-RELATED"/>
    <property type="match status" value="1"/>
</dbReference>
<evidence type="ECO:0000256" key="5">
    <source>
        <dbReference type="PROSITE-ProRule" id="PRU00557"/>
    </source>
</evidence>